<sequence length="511" mass="56253">MGSSVSESVRHTRVLIVGAGFAGLGMALQLTRRGRRDFLILEQADAVGGTWRQNTYPGCECDIPSVLYSYSFAPKTDWTSSHAGQPEILDYLTELTERHGLRDHLQFGTEVAGARWDETDCRWHVFDKSGREFVAQYLVVASGALNVPRIPRLPGAETFAGASMHSAAWRDDVDLTGRRVALIGTGASGIQLAPHLAERAAELTVFQRTPAWILPRRRFRTAVAASRRSTLARNLFRAATYWGGEALGVGLGRPRLLERTQNRALAHLRKQVHDTVLRDALTPDYRIGCKRILRSNDFYPTLARPNTTLVTDPITAIQPSGIETADGTRHDVDVIVYATGFRVAGALNRMNLVGRGGVSLLERWQQDGVRTHLGVTMSGMPNAFFLSGPNTGLGHNSVIVMIEAQIAHALDAMRLAEESGAGTVEVRAAAQDAFDSSLRERLSRGVWSTGGCASWYLDARGSNHALWPGTSWDYRRRTRVVDPADYQLLRAESHRGLTTPKNGWTRSDARC</sequence>
<dbReference type="InterPro" id="IPR036188">
    <property type="entry name" value="FAD/NAD-bd_sf"/>
</dbReference>
<dbReference type="AlphaFoldDB" id="A0AAE4ZL37"/>
<evidence type="ECO:0000313" key="3">
    <source>
        <dbReference type="EMBL" id="NKS28634.1"/>
    </source>
</evidence>
<dbReference type="Proteomes" id="UP000605618">
    <property type="component" value="Unassembled WGS sequence"/>
</dbReference>
<name>A0AAE4ZL37_RHOHA</name>
<dbReference type="EMBL" id="WUYZ01000049">
    <property type="protein sequence ID" value="NKS28634.1"/>
    <property type="molecule type" value="Genomic_DNA"/>
</dbReference>
<dbReference type="PANTHER" id="PTHR42877">
    <property type="entry name" value="L-ORNITHINE N(5)-MONOOXYGENASE-RELATED"/>
    <property type="match status" value="1"/>
</dbReference>
<evidence type="ECO:0000313" key="4">
    <source>
        <dbReference type="Proteomes" id="UP000605618"/>
    </source>
</evidence>
<gene>
    <name evidence="3" type="ORF">GS505_23815</name>
    <name evidence="2" type="ORF">GS551_07650</name>
</gene>
<dbReference type="Pfam" id="PF13738">
    <property type="entry name" value="Pyr_redox_3"/>
    <property type="match status" value="1"/>
</dbReference>
<dbReference type="Proteomes" id="UP000706122">
    <property type="component" value="Unassembled WGS sequence"/>
</dbReference>
<keyword evidence="1" id="KW-0472">Membrane</keyword>
<feature type="transmembrane region" description="Helical" evidence="1">
    <location>
        <begin position="12"/>
        <end position="31"/>
    </location>
</feature>
<dbReference type="PRINTS" id="PR00368">
    <property type="entry name" value="FADPNR"/>
</dbReference>
<evidence type="ECO:0000313" key="2">
    <source>
        <dbReference type="EMBL" id="MBM4714078.1"/>
    </source>
</evidence>
<dbReference type="InterPro" id="IPR051209">
    <property type="entry name" value="FAD-bind_Monooxygenase_sf"/>
</dbReference>
<accession>A0AAE4ZL37</accession>
<dbReference type="Gene3D" id="3.50.50.60">
    <property type="entry name" value="FAD/NAD(P)-binding domain"/>
    <property type="match status" value="2"/>
</dbReference>
<keyword evidence="1" id="KW-1133">Transmembrane helix</keyword>
<proteinExistence type="predicted"/>
<keyword evidence="1" id="KW-0812">Transmembrane</keyword>
<reference evidence="2" key="1">
    <citation type="submission" date="2019-11" db="EMBL/GenBank/DDBJ databases">
        <title>Spread of Macrolides and rifampicin resistant Rhodococcus equi in clinical isolates in the USA.</title>
        <authorList>
            <person name="Alvarez-Narvaez S."/>
            <person name="Huber L."/>
            <person name="Cohen N.D."/>
            <person name="Slovis N."/>
            <person name="Greiter M."/>
            <person name="Giguere S."/>
            <person name="Hart K."/>
        </authorList>
    </citation>
    <scope>NUCLEOTIDE SEQUENCE</scope>
    <source>
        <strain evidence="2">Lh_5</strain>
    </source>
</reference>
<comment type="caution">
    <text evidence="3">The sequence shown here is derived from an EMBL/GenBank/DDBJ whole genome shotgun (WGS) entry which is preliminary data.</text>
</comment>
<organism evidence="3 4">
    <name type="scientific">Rhodococcus hoagii</name>
    <name type="common">Corynebacterium equii</name>
    <dbReference type="NCBI Taxonomy" id="43767"/>
    <lineage>
        <taxon>Bacteria</taxon>
        <taxon>Bacillati</taxon>
        <taxon>Actinomycetota</taxon>
        <taxon>Actinomycetes</taxon>
        <taxon>Mycobacteriales</taxon>
        <taxon>Nocardiaceae</taxon>
        <taxon>Prescottella</taxon>
    </lineage>
</organism>
<dbReference type="SUPFAM" id="SSF51905">
    <property type="entry name" value="FAD/NAD(P)-binding domain"/>
    <property type="match status" value="1"/>
</dbReference>
<reference evidence="3" key="2">
    <citation type="journal article" date="2020" name="Environ. Microbiol.">
        <title>The novel and transferable erm(51) gene confers Macrolides, Lincosamides, and Streptogramins B (MLSB) resistance to clonal Rhodococcus equi in the environment.</title>
        <authorList>
            <person name="Huber L."/>
            <person name="Giguere S."/>
            <person name="Slovis N.M."/>
            <person name="Alvarez-Narvaez S."/>
            <person name="Hart K.A."/>
            <person name="Greiter M."/>
            <person name="Morris E.R.A."/>
            <person name="Cohen N.D."/>
        </authorList>
    </citation>
    <scope>NUCLEOTIDE SEQUENCE</scope>
    <source>
        <strain evidence="3">Lh_141_1</strain>
    </source>
</reference>
<protein>
    <submittedName>
        <fullName evidence="3">NAD(P)-binding domain-containing protein</fullName>
    </submittedName>
</protein>
<dbReference type="PANTHER" id="PTHR42877:SF4">
    <property type="entry name" value="FAD_NAD(P)-BINDING DOMAIN-CONTAINING PROTEIN-RELATED"/>
    <property type="match status" value="1"/>
</dbReference>
<dbReference type="PRINTS" id="PR00411">
    <property type="entry name" value="PNDRDTASEI"/>
</dbReference>
<dbReference type="RefSeq" id="WP_084845166.1">
    <property type="nucleotide sequence ID" value="NZ_LWTW01000003.1"/>
</dbReference>
<dbReference type="EMBL" id="WUYC01000001">
    <property type="protein sequence ID" value="MBM4714078.1"/>
    <property type="molecule type" value="Genomic_DNA"/>
</dbReference>
<evidence type="ECO:0000256" key="1">
    <source>
        <dbReference type="SAM" id="Phobius"/>
    </source>
</evidence>